<name>A0A151ATG0_9CLOT</name>
<reference evidence="1 2" key="1">
    <citation type="submission" date="2016-02" db="EMBL/GenBank/DDBJ databases">
        <title>Genome sequence of Clostridium tepidiprofundi DSM 19306.</title>
        <authorList>
            <person name="Poehlein A."/>
            <person name="Daniel R."/>
        </authorList>
    </citation>
    <scope>NUCLEOTIDE SEQUENCE [LARGE SCALE GENOMIC DNA]</scope>
    <source>
        <strain evidence="1 2">DSM 19306</strain>
    </source>
</reference>
<dbReference type="EMBL" id="LTBA01000053">
    <property type="protein sequence ID" value="KYH30938.1"/>
    <property type="molecule type" value="Genomic_DNA"/>
</dbReference>
<comment type="caution">
    <text evidence="1">The sequence shown here is derived from an EMBL/GenBank/DDBJ whole genome shotgun (WGS) entry which is preliminary data.</text>
</comment>
<dbReference type="Proteomes" id="UP000075531">
    <property type="component" value="Unassembled WGS sequence"/>
</dbReference>
<dbReference type="AlphaFoldDB" id="A0A151ATG0"/>
<keyword evidence="2" id="KW-1185">Reference proteome</keyword>
<evidence type="ECO:0000313" key="2">
    <source>
        <dbReference type="Proteomes" id="UP000075531"/>
    </source>
</evidence>
<dbReference type="PATRIC" id="fig|1121338.3.peg.2547"/>
<gene>
    <name evidence="1" type="ORF">CLTEP_24600</name>
</gene>
<accession>A0A151ATG0</accession>
<dbReference type="RefSeq" id="WP_153016329.1">
    <property type="nucleotide sequence ID" value="NZ_LTBA01000053.1"/>
</dbReference>
<evidence type="ECO:0000313" key="1">
    <source>
        <dbReference type="EMBL" id="KYH30938.1"/>
    </source>
</evidence>
<organism evidence="1 2">
    <name type="scientific">Clostridium tepidiprofundi DSM 19306</name>
    <dbReference type="NCBI Taxonomy" id="1121338"/>
    <lineage>
        <taxon>Bacteria</taxon>
        <taxon>Bacillati</taxon>
        <taxon>Bacillota</taxon>
        <taxon>Clostridia</taxon>
        <taxon>Eubacteriales</taxon>
        <taxon>Clostridiaceae</taxon>
        <taxon>Clostridium</taxon>
    </lineage>
</organism>
<protein>
    <submittedName>
        <fullName evidence="1">Uncharacterized protein</fullName>
    </submittedName>
</protein>
<sequence>MELDEEAKWNQLFQQGNKHEKQYRETISNQFEYSKLSLDCDDNFILDLATVVMLLVKSARKRSKIPEKIMTEISRKVITIRPNRKFERRMTVRANKHSVNNKRLL</sequence>
<proteinExistence type="predicted"/>